<feature type="domain" description="GspD-like N0" evidence="15">
    <location>
        <begin position="52"/>
        <end position="121"/>
    </location>
</feature>
<feature type="domain" description="Type II/III secretion system secretin-like" evidence="13">
    <location>
        <begin position="449"/>
        <end position="617"/>
    </location>
</feature>
<evidence type="ECO:0000256" key="6">
    <source>
        <dbReference type="ARBA" id="ARBA00022729"/>
    </source>
</evidence>
<feature type="signal peptide" evidence="12">
    <location>
        <begin position="1"/>
        <end position="24"/>
    </location>
</feature>
<evidence type="ECO:0000256" key="7">
    <source>
        <dbReference type="ARBA" id="ARBA00022927"/>
    </source>
</evidence>
<dbReference type="PANTHER" id="PTHR30332">
    <property type="entry name" value="PROBABLE GENERAL SECRETION PATHWAY PROTEIN D"/>
    <property type="match status" value="1"/>
</dbReference>
<dbReference type="Pfam" id="PF00263">
    <property type="entry name" value="Secretin"/>
    <property type="match status" value="1"/>
</dbReference>
<feature type="domain" description="NolW-like" evidence="14">
    <location>
        <begin position="281"/>
        <end position="354"/>
    </location>
</feature>
<dbReference type="Gene3D" id="3.30.1370.120">
    <property type="match status" value="3"/>
</dbReference>
<name>A0AAW9R634_9GAMM</name>
<dbReference type="NCBIfam" id="TIGR02517">
    <property type="entry name" value="type_II_gspD"/>
    <property type="match status" value="1"/>
</dbReference>
<keyword evidence="4" id="KW-1134">Transmembrane beta strand</keyword>
<evidence type="ECO:0000256" key="4">
    <source>
        <dbReference type="ARBA" id="ARBA00022452"/>
    </source>
</evidence>
<evidence type="ECO:0000259" key="15">
    <source>
        <dbReference type="Pfam" id="PF21305"/>
    </source>
</evidence>
<gene>
    <name evidence="16" type="primary">gspD</name>
    <name evidence="16" type="ORF">WB794_06130</name>
</gene>
<evidence type="ECO:0000313" key="16">
    <source>
        <dbReference type="EMBL" id="MEJ1249249.1"/>
    </source>
</evidence>
<dbReference type="EMBL" id="JBBDHC010000007">
    <property type="protein sequence ID" value="MEJ1249249.1"/>
    <property type="molecule type" value="Genomic_DNA"/>
</dbReference>
<dbReference type="RefSeq" id="WP_337334967.1">
    <property type="nucleotide sequence ID" value="NZ_JBBDHC010000007.1"/>
</dbReference>
<evidence type="ECO:0000256" key="5">
    <source>
        <dbReference type="ARBA" id="ARBA00022692"/>
    </source>
</evidence>
<dbReference type="InterPro" id="IPR038591">
    <property type="entry name" value="NolW-like_sf"/>
</dbReference>
<dbReference type="InterPro" id="IPR013356">
    <property type="entry name" value="T2SS_GspD"/>
</dbReference>
<evidence type="ECO:0000256" key="10">
    <source>
        <dbReference type="RuleBase" id="RU004004"/>
    </source>
</evidence>
<comment type="caution">
    <text evidence="16">The sequence shown here is derived from an EMBL/GenBank/DDBJ whole genome shotgun (WGS) entry which is preliminary data.</text>
</comment>
<keyword evidence="6 12" id="KW-0732">Signal</keyword>
<sequence length="686" mass="71996">MLRLRPIRAIALPVLLLAALPLAAQTPPGVVPADGSSAGVTAPASNDGRHTLNLKAADIAVLVQTVSEITGKSFIVDPRVEGRVTVISSKPQTPAEIYETFLSVLRVHGFAAVSAGSMIKIVPDAVAAQDGSVGNGGGGPDALVTRLIALKHVAADDVVKLLRPLAPQQATFTANPSSNSILISDRAGNVARLMELIARMDTASDAEVEVIPLRHASAAEVGRTLTALEGGAAAPGAATGAKLIADERTNSILLSGDRAGRLRLRTLIAHLDTPLDGGENTQVVYLNYARAEDIAVILESVAGTLTRQSADGDKGKAATIQAHGETNALIITAAPAVFRDLAAVIRQLDVRRAQVMVEAVIAEVTDELADELGVQWQSTNFDGERGYIGGTNFPGAGGAVGILGAMANPISALSGSGGLNMGWVGGRVEVPDGKGGTMTLFQVGALVKALRGDGRANVLSNPSVVTLDNTEAQFKVVQEVPFLTGQYTNTGTAGNQPTNPFQTVERKDVGLILTVTPHINEGDAVRLEIKQEVSALASTVAGAVDLVTNKRELSTSVLVPDGGLLVLGGLKQEETSESKQGVPGISRIPVLGHLFKSRAATRSKRNLMIFLRPIILRDAITEAAVSSEKYNFLRAEQLRMRENKELRYRGDNQPLLPALEDARPGDLFRHPPPLDPALPDEAQPRD</sequence>
<dbReference type="InterPro" id="IPR004846">
    <property type="entry name" value="T2SS/T3SS_dom"/>
</dbReference>
<dbReference type="PANTHER" id="PTHR30332:SF24">
    <property type="entry name" value="SECRETIN GSPD-RELATED"/>
    <property type="match status" value="1"/>
</dbReference>
<evidence type="ECO:0000256" key="1">
    <source>
        <dbReference type="ARBA" id="ARBA00004442"/>
    </source>
</evidence>
<keyword evidence="5" id="KW-0812">Transmembrane</keyword>
<evidence type="ECO:0000256" key="11">
    <source>
        <dbReference type="SAM" id="MobiDB-lite"/>
    </source>
</evidence>
<organism evidence="16 17">
    <name type="scientific">Denitratimonas tolerans</name>
    <dbReference type="NCBI Taxonomy" id="1338420"/>
    <lineage>
        <taxon>Bacteria</taxon>
        <taxon>Pseudomonadati</taxon>
        <taxon>Pseudomonadota</taxon>
        <taxon>Gammaproteobacteria</taxon>
        <taxon>Lysobacterales</taxon>
        <taxon>Lysobacteraceae</taxon>
        <taxon>Denitratimonas</taxon>
    </lineage>
</organism>
<dbReference type="InterPro" id="IPR001775">
    <property type="entry name" value="GspD/PilQ"/>
</dbReference>
<evidence type="ECO:0000256" key="3">
    <source>
        <dbReference type="ARBA" id="ARBA00022448"/>
    </source>
</evidence>
<feature type="domain" description="NolW-like" evidence="14">
    <location>
        <begin position="208"/>
        <end position="274"/>
    </location>
</feature>
<dbReference type="InterPro" id="IPR049371">
    <property type="entry name" value="GspD-like_N0"/>
</dbReference>
<evidence type="ECO:0000256" key="9">
    <source>
        <dbReference type="ARBA" id="ARBA00023237"/>
    </source>
</evidence>
<dbReference type="GO" id="GO:0015627">
    <property type="term" value="C:type II protein secretion system complex"/>
    <property type="evidence" value="ECO:0007669"/>
    <property type="project" value="InterPro"/>
</dbReference>
<keyword evidence="8" id="KW-0472">Membrane</keyword>
<feature type="region of interest" description="Disordered" evidence="11">
    <location>
        <begin position="649"/>
        <end position="686"/>
    </location>
</feature>
<dbReference type="GO" id="GO:0015628">
    <property type="term" value="P:protein secretion by the type II secretion system"/>
    <property type="evidence" value="ECO:0007669"/>
    <property type="project" value="InterPro"/>
</dbReference>
<keyword evidence="3 10" id="KW-0813">Transport</keyword>
<evidence type="ECO:0000313" key="17">
    <source>
        <dbReference type="Proteomes" id="UP001364472"/>
    </source>
</evidence>
<protein>
    <submittedName>
        <fullName evidence="16">Type II secretion system secretin GspD</fullName>
    </submittedName>
</protein>
<dbReference type="Pfam" id="PF03958">
    <property type="entry name" value="Secretin_N"/>
    <property type="match status" value="3"/>
</dbReference>
<accession>A0AAW9R634</accession>
<feature type="domain" description="NolW-like" evidence="14">
    <location>
        <begin position="145"/>
        <end position="204"/>
    </location>
</feature>
<dbReference type="Proteomes" id="UP001364472">
    <property type="component" value="Unassembled WGS sequence"/>
</dbReference>
<keyword evidence="9" id="KW-0998">Cell outer membrane</keyword>
<comment type="subcellular location">
    <subcellularLocation>
        <location evidence="1 10">Cell outer membrane</location>
    </subcellularLocation>
</comment>
<feature type="chain" id="PRO_5043533047" evidence="12">
    <location>
        <begin position="25"/>
        <end position="686"/>
    </location>
</feature>
<feature type="compositionally biased region" description="Basic and acidic residues" evidence="11">
    <location>
        <begin position="660"/>
        <end position="669"/>
    </location>
</feature>
<evidence type="ECO:0000256" key="8">
    <source>
        <dbReference type="ARBA" id="ARBA00023136"/>
    </source>
</evidence>
<evidence type="ECO:0000259" key="14">
    <source>
        <dbReference type="Pfam" id="PF03958"/>
    </source>
</evidence>
<reference evidence="16 17" key="1">
    <citation type="journal article" date="2016" name="Antonie Van Leeuwenhoek">
        <title>Denitratimonas tolerans gen. nov., sp. nov., a denitrifying bacterium isolated from a bioreactor for tannery wastewater treatment.</title>
        <authorList>
            <person name="Han S.I."/>
            <person name="Kim J.O."/>
            <person name="Lee Y.R."/>
            <person name="Ekpeghere K.I."/>
            <person name="Koh S.C."/>
            <person name="Whang K.S."/>
        </authorList>
    </citation>
    <scope>NUCLEOTIDE SEQUENCE [LARGE SCALE GENOMIC DNA]</scope>
    <source>
        <strain evidence="16 17">KACC 17565</strain>
    </source>
</reference>
<feature type="compositionally biased region" description="Low complexity" evidence="11">
    <location>
        <begin position="677"/>
        <end position="686"/>
    </location>
</feature>
<dbReference type="AlphaFoldDB" id="A0AAW9R634"/>
<proteinExistence type="inferred from homology"/>
<evidence type="ECO:0000256" key="12">
    <source>
        <dbReference type="SAM" id="SignalP"/>
    </source>
</evidence>
<dbReference type="InterPro" id="IPR050810">
    <property type="entry name" value="Bact_Secretion_Sys_Channel"/>
</dbReference>
<dbReference type="Pfam" id="PF21305">
    <property type="entry name" value="type_II_gspD_N0"/>
    <property type="match status" value="1"/>
</dbReference>
<dbReference type="InterPro" id="IPR005644">
    <property type="entry name" value="NolW-like"/>
</dbReference>
<evidence type="ECO:0000259" key="13">
    <source>
        <dbReference type="Pfam" id="PF00263"/>
    </source>
</evidence>
<keyword evidence="17" id="KW-1185">Reference proteome</keyword>
<dbReference type="GO" id="GO:0009279">
    <property type="term" value="C:cell outer membrane"/>
    <property type="evidence" value="ECO:0007669"/>
    <property type="project" value="UniProtKB-SubCell"/>
</dbReference>
<keyword evidence="7" id="KW-0653">Protein transport</keyword>
<dbReference type="PRINTS" id="PR00811">
    <property type="entry name" value="BCTERIALGSPD"/>
</dbReference>
<evidence type="ECO:0000256" key="2">
    <source>
        <dbReference type="ARBA" id="ARBA00006980"/>
    </source>
</evidence>
<comment type="similarity">
    <text evidence="2">Belongs to the bacterial secretin family. GSP D subfamily.</text>
</comment>